<evidence type="ECO:0000313" key="1">
    <source>
        <dbReference type="EMBL" id="GBP36718.1"/>
    </source>
</evidence>
<dbReference type="AlphaFoldDB" id="A0A4C1VC49"/>
<comment type="caution">
    <text evidence="1">The sequence shown here is derived from an EMBL/GenBank/DDBJ whole genome shotgun (WGS) entry which is preliminary data.</text>
</comment>
<keyword evidence="2" id="KW-1185">Reference proteome</keyword>
<evidence type="ECO:0000313" key="2">
    <source>
        <dbReference type="Proteomes" id="UP000299102"/>
    </source>
</evidence>
<dbReference type="Proteomes" id="UP000299102">
    <property type="component" value="Unassembled WGS sequence"/>
</dbReference>
<sequence length="141" mass="15892">MGTWEAPARPPRLTIGIVGSGQPASLVKPITEEEMFLSGNHKVVLTGWYIKTLKCLYKNATVPMHVHKESTNRYNCREWKAGRCDIYKTFHFQHWKTLLGIGIGKDTASTSSANTLRAFKVLTEKPMNNLDPMLGDLIEVF</sequence>
<name>A0A4C1VC49_EUMVA</name>
<dbReference type="EMBL" id="BGZK01000322">
    <property type="protein sequence ID" value="GBP36718.1"/>
    <property type="molecule type" value="Genomic_DNA"/>
</dbReference>
<protein>
    <submittedName>
        <fullName evidence="1">Uncharacterized protein</fullName>
    </submittedName>
</protein>
<organism evidence="1 2">
    <name type="scientific">Eumeta variegata</name>
    <name type="common">Bagworm moth</name>
    <name type="synonym">Eumeta japonica</name>
    <dbReference type="NCBI Taxonomy" id="151549"/>
    <lineage>
        <taxon>Eukaryota</taxon>
        <taxon>Metazoa</taxon>
        <taxon>Ecdysozoa</taxon>
        <taxon>Arthropoda</taxon>
        <taxon>Hexapoda</taxon>
        <taxon>Insecta</taxon>
        <taxon>Pterygota</taxon>
        <taxon>Neoptera</taxon>
        <taxon>Endopterygota</taxon>
        <taxon>Lepidoptera</taxon>
        <taxon>Glossata</taxon>
        <taxon>Ditrysia</taxon>
        <taxon>Tineoidea</taxon>
        <taxon>Psychidae</taxon>
        <taxon>Oiketicinae</taxon>
        <taxon>Eumeta</taxon>
    </lineage>
</organism>
<accession>A0A4C1VC49</accession>
<proteinExistence type="predicted"/>
<reference evidence="1 2" key="1">
    <citation type="journal article" date="2019" name="Commun. Biol.">
        <title>The bagworm genome reveals a unique fibroin gene that provides high tensile strength.</title>
        <authorList>
            <person name="Kono N."/>
            <person name="Nakamura H."/>
            <person name="Ohtoshi R."/>
            <person name="Tomita M."/>
            <person name="Numata K."/>
            <person name="Arakawa K."/>
        </authorList>
    </citation>
    <scope>NUCLEOTIDE SEQUENCE [LARGE SCALE GENOMIC DNA]</scope>
</reference>
<gene>
    <name evidence="1" type="ORF">EVAR_24721_1</name>
</gene>